<dbReference type="Gene3D" id="3.90.105.10">
    <property type="entry name" value="Molybdopterin biosynthesis moea protein, domain 2"/>
    <property type="match status" value="1"/>
</dbReference>
<evidence type="ECO:0000313" key="14">
    <source>
        <dbReference type="EMBL" id="SIT84155.1"/>
    </source>
</evidence>
<evidence type="ECO:0000256" key="1">
    <source>
        <dbReference type="ARBA" id="ARBA00001946"/>
    </source>
</evidence>
<proteinExistence type="inferred from homology"/>
<dbReference type="NCBIfam" id="NF045515">
    <property type="entry name" value="Glp_gephyrin"/>
    <property type="match status" value="1"/>
</dbReference>
<dbReference type="FunFam" id="2.170.190.11:FF:000001">
    <property type="entry name" value="Molybdopterin molybdenumtransferase"/>
    <property type="match status" value="1"/>
</dbReference>
<dbReference type="SUPFAM" id="SSF63882">
    <property type="entry name" value="MoeA N-terminal region -like"/>
    <property type="match status" value="1"/>
</dbReference>
<evidence type="ECO:0000256" key="3">
    <source>
        <dbReference type="ARBA" id="ARBA00005046"/>
    </source>
</evidence>
<evidence type="ECO:0000256" key="4">
    <source>
        <dbReference type="ARBA" id="ARBA00010763"/>
    </source>
</evidence>
<evidence type="ECO:0000256" key="7">
    <source>
        <dbReference type="ARBA" id="ARBA00022723"/>
    </source>
</evidence>
<dbReference type="UniPathway" id="UPA00344"/>
<keyword evidence="15" id="KW-1185">Reference proteome</keyword>
<comment type="similarity">
    <text evidence="4 11">Belongs to the MoeA family.</text>
</comment>
<dbReference type="InterPro" id="IPR005111">
    <property type="entry name" value="MoeA_C_domain_IV"/>
</dbReference>
<keyword evidence="5 11" id="KW-0500">Molybdenum</keyword>
<dbReference type="GO" id="GO:0061599">
    <property type="term" value="F:molybdopterin molybdotransferase activity"/>
    <property type="evidence" value="ECO:0007669"/>
    <property type="project" value="UniProtKB-UniRule"/>
</dbReference>
<dbReference type="Gene3D" id="2.170.190.11">
    <property type="entry name" value="Molybdopterin biosynthesis moea protein, domain 3"/>
    <property type="match status" value="1"/>
</dbReference>
<dbReference type="Pfam" id="PF00994">
    <property type="entry name" value="MoCF_biosynth"/>
    <property type="match status" value="1"/>
</dbReference>
<organism evidence="14 15">
    <name type="scientific">Pontibaca methylaminivorans</name>
    <dbReference type="NCBI Taxonomy" id="515897"/>
    <lineage>
        <taxon>Bacteria</taxon>
        <taxon>Pseudomonadati</taxon>
        <taxon>Pseudomonadota</taxon>
        <taxon>Alphaproteobacteria</taxon>
        <taxon>Rhodobacterales</taxon>
        <taxon>Roseobacteraceae</taxon>
        <taxon>Pontibaca</taxon>
    </lineage>
</organism>
<evidence type="ECO:0000256" key="6">
    <source>
        <dbReference type="ARBA" id="ARBA00022679"/>
    </source>
</evidence>
<evidence type="ECO:0000313" key="15">
    <source>
        <dbReference type="Proteomes" id="UP000192455"/>
    </source>
</evidence>
<accession>A0A1R3X403</accession>
<dbReference type="FunFam" id="3.40.980.10:FF:000004">
    <property type="entry name" value="Molybdopterin molybdenumtransferase"/>
    <property type="match status" value="1"/>
</dbReference>
<dbReference type="InterPro" id="IPR036425">
    <property type="entry name" value="MoaB/Mog-like_dom_sf"/>
</dbReference>
<keyword evidence="6 11" id="KW-0808">Transferase</keyword>
<dbReference type="GO" id="GO:0006777">
    <property type="term" value="P:Mo-molybdopterin cofactor biosynthetic process"/>
    <property type="evidence" value="ECO:0007669"/>
    <property type="project" value="UniProtKB-UniRule"/>
</dbReference>
<dbReference type="Proteomes" id="UP000192455">
    <property type="component" value="Unassembled WGS sequence"/>
</dbReference>
<evidence type="ECO:0000256" key="5">
    <source>
        <dbReference type="ARBA" id="ARBA00022505"/>
    </source>
</evidence>
<evidence type="ECO:0000256" key="10">
    <source>
        <dbReference type="ARBA" id="ARBA00047317"/>
    </source>
</evidence>
<keyword evidence="9 11" id="KW-0501">Molybdenum cofactor biosynthesis</keyword>
<dbReference type="AlphaFoldDB" id="A0A1R3X403"/>
<dbReference type="NCBIfam" id="TIGR00177">
    <property type="entry name" value="molyb_syn"/>
    <property type="match status" value="1"/>
</dbReference>
<dbReference type="Gene3D" id="2.40.340.10">
    <property type="entry name" value="MoeA, C-terminal, domain IV"/>
    <property type="match status" value="1"/>
</dbReference>
<dbReference type="GO" id="GO:0005829">
    <property type="term" value="C:cytosol"/>
    <property type="evidence" value="ECO:0007669"/>
    <property type="project" value="TreeGrafter"/>
</dbReference>
<dbReference type="Gene3D" id="3.40.980.10">
    <property type="entry name" value="MoaB/Mog-like domain"/>
    <property type="match status" value="1"/>
</dbReference>
<gene>
    <name evidence="14" type="ORF">SAMN05421849_2054</name>
</gene>
<evidence type="ECO:0000256" key="2">
    <source>
        <dbReference type="ARBA" id="ARBA00002901"/>
    </source>
</evidence>
<evidence type="ECO:0000256" key="12">
    <source>
        <dbReference type="SAM" id="MobiDB-lite"/>
    </source>
</evidence>
<dbReference type="Pfam" id="PF03454">
    <property type="entry name" value="MoeA_C"/>
    <property type="match status" value="1"/>
</dbReference>
<comment type="function">
    <text evidence="2 11">Catalyzes the insertion of molybdate into adenylated molybdopterin with the concomitant release of AMP.</text>
</comment>
<feature type="domain" description="MoaB/Mog" evidence="13">
    <location>
        <begin position="173"/>
        <end position="310"/>
    </location>
</feature>
<evidence type="ECO:0000259" key="13">
    <source>
        <dbReference type="SMART" id="SM00852"/>
    </source>
</evidence>
<comment type="pathway">
    <text evidence="3 11">Cofactor biosynthesis; molybdopterin biosynthesis.</text>
</comment>
<comment type="catalytic activity">
    <reaction evidence="10">
        <text>adenylyl-molybdopterin + molybdate = Mo-molybdopterin + AMP + H(+)</text>
        <dbReference type="Rhea" id="RHEA:35047"/>
        <dbReference type="ChEBI" id="CHEBI:15378"/>
        <dbReference type="ChEBI" id="CHEBI:36264"/>
        <dbReference type="ChEBI" id="CHEBI:62727"/>
        <dbReference type="ChEBI" id="CHEBI:71302"/>
        <dbReference type="ChEBI" id="CHEBI:456215"/>
        <dbReference type="EC" id="2.10.1.1"/>
    </reaction>
</comment>
<keyword evidence="8 11" id="KW-0460">Magnesium</keyword>
<dbReference type="InterPro" id="IPR036135">
    <property type="entry name" value="MoeA_linker/N_sf"/>
</dbReference>
<dbReference type="SMART" id="SM00852">
    <property type="entry name" value="MoCF_biosynth"/>
    <property type="match status" value="1"/>
</dbReference>
<dbReference type="PANTHER" id="PTHR10192:SF5">
    <property type="entry name" value="GEPHYRIN"/>
    <property type="match status" value="1"/>
</dbReference>
<reference evidence="14 15" key="1">
    <citation type="submission" date="2017-01" db="EMBL/GenBank/DDBJ databases">
        <authorList>
            <person name="Mah S.A."/>
            <person name="Swanson W.J."/>
            <person name="Moy G.W."/>
            <person name="Vacquier V.D."/>
        </authorList>
    </citation>
    <scope>NUCLEOTIDE SEQUENCE [LARGE SCALE GENOMIC DNA]</scope>
    <source>
        <strain evidence="14 15">DSM 21219</strain>
    </source>
</reference>
<dbReference type="GO" id="GO:0046872">
    <property type="term" value="F:metal ion binding"/>
    <property type="evidence" value="ECO:0007669"/>
    <property type="project" value="UniProtKB-UniRule"/>
</dbReference>
<keyword evidence="7 11" id="KW-0479">Metal-binding</keyword>
<dbReference type="Pfam" id="PF03453">
    <property type="entry name" value="MoeA_N"/>
    <property type="match status" value="1"/>
</dbReference>
<dbReference type="InterPro" id="IPR036688">
    <property type="entry name" value="MoeA_C_domain_IV_sf"/>
</dbReference>
<dbReference type="InterPro" id="IPR001453">
    <property type="entry name" value="MoaB/Mog_dom"/>
</dbReference>
<dbReference type="RefSeq" id="WP_076649758.1">
    <property type="nucleotide sequence ID" value="NZ_FTPS01000001.1"/>
</dbReference>
<evidence type="ECO:0000256" key="11">
    <source>
        <dbReference type="RuleBase" id="RU365090"/>
    </source>
</evidence>
<evidence type="ECO:0000256" key="9">
    <source>
        <dbReference type="ARBA" id="ARBA00023150"/>
    </source>
</evidence>
<feature type="region of interest" description="Disordered" evidence="12">
    <location>
        <begin position="374"/>
        <end position="396"/>
    </location>
</feature>
<dbReference type="InterPro" id="IPR038987">
    <property type="entry name" value="MoeA-like"/>
</dbReference>
<dbReference type="SUPFAM" id="SSF63867">
    <property type="entry name" value="MoeA C-terminal domain-like"/>
    <property type="match status" value="1"/>
</dbReference>
<dbReference type="SUPFAM" id="SSF53218">
    <property type="entry name" value="Molybdenum cofactor biosynthesis proteins"/>
    <property type="match status" value="1"/>
</dbReference>
<comment type="cofactor">
    <cofactor evidence="1 11">
        <name>Mg(2+)</name>
        <dbReference type="ChEBI" id="CHEBI:18420"/>
    </cofactor>
</comment>
<dbReference type="CDD" id="cd00887">
    <property type="entry name" value="MoeA"/>
    <property type="match status" value="1"/>
</dbReference>
<dbReference type="InterPro" id="IPR005110">
    <property type="entry name" value="MoeA_linker/N"/>
</dbReference>
<evidence type="ECO:0000256" key="8">
    <source>
        <dbReference type="ARBA" id="ARBA00022842"/>
    </source>
</evidence>
<sequence>MIPVEEARAQLFDLVAPLPAETVPLIEASGRVLARDLRANRAQPPFDASAMDGYAIRAEEAVRGAMFKVIGESAAGHGFSGPLGAGQAVRIFTGAPLPAGAGFVVIQEDTQQNGDVMTITADPGTSHNIRPAGSDFAAGATVSAPRRLTPADIALLASMNIADVPVTRRPRVAVLSTGDELVMPGEDPGPDQIIASNSFGLHAMLRELGAEPRLLPIARDTLQSLREAFETAEGADLVVTIGGASVGDHDLVGEAAARFGLERAFYKVAMRPGKPLMAGRMGAAAMVGLPGNPVSAMVCGHVFLAPMIRILLGLDRHVPDLRQAFLAEALSANGPREHYMRAVVRNGEVRAFDRQDSALLTVLSQANALLVRPPHDPPRRAGESIGYLPISRAEGD</sequence>
<dbReference type="EMBL" id="FTPS01000001">
    <property type="protein sequence ID" value="SIT84155.1"/>
    <property type="molecule type" value="Genomic_DNA"/>
</dbReference>
<dbReference type="STRING" id="515897.SAMN05421849_2054"/>
<dbReference type="EC" id="2.10.1.1" evidence="11"/>
<protein>
    <recommendedName>
        <fullName evidence="11">Molybdopterin molybdenumtransferase</fullName>
        <ecNumber evidence="11">2.10.1.1</ecNumber>
    </recommendedName>
</protein>
<dbReference type="PANTHER" id="PTHR10192">
    <property type="entry name" value="MOLYBDOPTERIN BIOSYNTHESIS PROTEIN"/>
    <property type="match status" value="1"/>
</dbReference>
<dbReference type="OrthoDB" id="9804758at2"/>
<name>A0A1R3X403_9RHOB</name>